<dbReference type="Pfam" id="PF08868">
    <property type="entry name" value="YugN"/>
    <property type="match status" value="1"/>
</dbReference>
<dbReference type="Proteomes" id="UP001177120">
    <property type="component" value="Unassembled WGS sequence"/>
</dbReference>
<reference evidence="1" key="1">
    <citation type="journal article" date="2024" name="Int. J. Syst. Evol. Microbiol.">
        <title>Polycladomyces zharkentensis sp. nov., a novel thermophilic cellulose- and starch-degrading member of the Bacillota from a geothermal aquifer in Kazakhstan.</title>
        <authorList>
            <person name="Mashzhan A."/>
            <person name="Kistaubayeva A."/>
            <person name="Javier-Lopez R."/>
            <person name="Bissenova U."/>
            <person name="Bissenbay A."/>
            <person name="Birkeland N.K."/>
        </authorList>
    </citation>
    <scope>NUCLEOTIDE SEQUENCE</scope>
    <source>
        <strain evidence="1">ZKZ2T</strain>
    </source>
</reference>
<gene>
    <name evidence="1" type="ORF">JQC72_15555</name>
</gene>
<proteinExistence type="predicted"/>
<comment type="caution">
    <text evidence="1">The sequence shown here is derived from an EMBL/GenBank/DDBJ whole genome shotgun (WGS) entry which is preliminary data.</text>
</comment>
<accession>A0ABS2WMW1</accession>
<dbReference type="EMBL" id="JAFHAP010000018">
    <property type="protein sequence ID" value="MBN2910912.1"/>
    <property type="molecule type" value="Genomic_DNA"/>
</dbReference>
<dbReference type="InterPro" id="IPR036491">
    <property type="entry name" value="YugN-like_sf"/>
</dbReference>
<name>A0ABS2WMW1_9BACL</name>
<sequence length="141" mass="15921">MIPLHSPVIENVQGRFADVESLFAKEGFQLGGAYEYDHGYFDKALDWESDAHQSYLRVPVSSVKGRIGDPEATVKLGRPFVLRHEYQAGPDDNADTGTFSGLIDQFQEPAIKDAPVDEKWIDRAQSALHELESRIQNEFRK</sequence>
<dbReference type="Gene3D" id="3.30.310.100">
    <property type="entry name" value="YugN-like"/>
    <property type="match status" value="1"/>
</dbReference>
<protein>
    <recommendedName>
        <fullName evidence="3">YugN-like family protein</fullName>
    </recommendedName>
</protein>
<dbReference type="RefSeq" id="WP_205497268.1">
    <property type="nucleotide sequence ID" value="NZ_JAFHAP010000018.1"/>
</dbReference>
<keyword evidence="2" id="KW-1185">Reference proteome</keyword>
<evidence type="ECO:0000313" key="1">
    <source>
        <dbReference type="EMBL" id="MBN2910912.1"/>
    </source>
</evidence>
<evidence type="ECO:0000313" key="2">
    <source>
        <dbReference type="Proteomes" id="UP001177120"/>
    </source>
</evidence>
<dbReference type="SUPFAM" id="SSF160755">
    <property type="entry name" value="YugN-like"/>
    <property type="match status" value="1"/>
</dbReference>
<dbReference type="InterPro" id="IPR014967">
    <property type="entry name" value="Uncharacterised_YugN-like"/>
</dbReference>
<evidence type="ECO:0008006" key="3">
    <source>
        <dbReference type="Google" id="ProtNLM"/>
    </source>
</evidence>
<organism evidence="1 2">
    <name type="scientific">Polycladomyces zharkentensis</name>
    <dbReference type="NCBI Taxonomy" id="2807616"/>
    <lineage>
        <taxon>Bacteria</taxon>
        <taxon>Bacillati</taxon>
        <taxon>Bacillota</taxon>
        <taxon>Bacilli</taxon>
        <taxon>Bacillales</taxon>
        <taxon>Thermoactinomycetaceae</taxon>
        <taxon>Polycladomyces</taxon>
    </lineage>
</organism>